<evidence type="ECO:0000313" key="10">
    <source>
        <dbReference type="Proteomes" id="UP001157017"/>
    </source>
</evidence>
<organism evidence="9 10">
    <name type="scientific">Angustibacter aerolatus</name>
    <dbReference type="NCBI Taxonomy" id="1162965"/>
    <lineage>
        <taxon>Bacteria</taxon>
        <taxon>Bacillati</taxon>
        <taxon>Actinomycetota</taxon>
        <taxon>Actinomycetes</taxon>
        <taxon>Kineosporiales</taxon>
        <taxon>Kineosporiaceae</taxon>
    </lineage>
</organism>
<dbReference type="PANTHER" id="PTHR43386">
    <property type="entry name" value="OLIGOPEPTIDE TRANSPORT SYSTEM PERMEASE PROTEIN APPC"/>
    <property type="match status" value="1"/>
</dbReference>
<dbReference type="InterPro" id="IPR000515">
    <property type="entry name" value="MetI-like"/>
</dbReference>
<dbReference type="InterPro" id="IPR035906">
    <property type="entry name" value="MetI-like_sf"/>
</dbReference>
<protein>
    <recommendedName>
        <fullName evidence="8">Oligopeptide transport permease C-like N-terminal domain-containing protein</fullName>
    </recommendedName>
</protein>
<proteinExistence type="predicted"/>
<feature type="transmembrane region" description="Helical" evidence="7">
    <location>
        <begin position="42"/>
        <end position="63"/>
    </location>
</feature>
<name>A0ABQ6JF60_9ACTN</name>
<dbReference type="InterPro" id="IPR025966">
    <property type="entry name" value="OppC_N"/>
</dbReference>
<dbReference type="Proteomes" id="UP001157017">
    <property type="component" value="Unassembled WGS sequence"/>
</dbReference>
<feature type="transmembrane region" description="Helical" evidence="7">
    <location>
        <begin position="120"/>
        <end position="145"/>
    </location>
</feature>
<keyword evidence="5 7" id="KW-1133">Transmembrane helix</keyword>
<gene>
    <name evidence="9" type="ORF">GCM10025868_13080</name>
</gene>
<evidence type="ECO:0000256" key="7">
    <source>
        <dbReference type="SAM" id="Phobius"/>
    </source>
</evidence>
<accession>A0ABQ6JF60</accession>
<comment type="subcellular location">
    <subcellularLocation>
        <location evidence="1">Cell membrane</location>
        <topology evidence="1">Multi-pass membrane protein</topology>
    </subcellularLocation>
</comment>
<dbReference type="PANTHER" id="PTHR43386:SF1">
    <property type="entry name" value="D,D-DIPEPTIDE TRANSPORT SYSTEM PERMEASE PROTEIN DDPC-RELATED"/>
    <property type="match status" value="1"/>
</dbReference>
<evidence type="ECO:0000256" key="5">
    <source>
        <dbReference type="ARBA" id="ARBA00022989"/>
    </source>
</evidence>
<reference evidence="10" key="1">
    <citation type="journal article" date="2019" name="Int. J. Syst. Evol. Microbiol.">
        <title>The Global Catalogue of Microorganisms (GCM) 10K type strain sequencing project: providing services to taxonomists for standard genome sequencing and annotation.</title>
        <authorList>
            <consortium name="The Broad Institute Genomics Platform"/>
            <consortium name="The Broad Institute Genome Sequencing Center for Infectious Disease"/>
            <person name="Wu L."/>
            <person name="Ma J."/>
        </authorList>
    </citation>
    <scope>NUCLEOTIDE SEQUENCE [LARGE SCALE GENOMIC DNA]</scope>
    <source>
        <strain evidence="10">NBRC 108730</strain>
    </source>
</reference>
<evidence type="ECO:0000259" key="8">
    <source>
        <dbReference type="Pfam" id="PF12911"/>
    </source>
</evidence>
<keyword evidence="6 7" id="KW-0472">Membrane</keyword>
<evidence type="ECO:0000256" key="1">
    <source>
        <dbReference type="ARBA" id="ARBA00004651"/>
    </source>
</evidence>
<keyword evidence="3" id="KW-1003">Cell membrane</keyword>
<dbReference type="SUPFAM" id="SSF161098">
    <property type="entry name" value="MetI-like"/>
    <property type="match status" value="1"/>
</dbReference>
<keyword evidence="4 7" id="KW-0812">Transmembrane</keyword>
<evidence type="ECO:0000256" key="3">
    <source>
        <dbReference type="ARBA" id="ARBA00022475"/>
    </source>
</evidence>
<dbReference type="CDD" id="cd06261">
    <property type="entry name" value="TM_PBP2"/>
    <property type="match status" value="1"/>
</dbReference>
<feature type="domain" description="Oligopeptide transport permease C-like N-terminal" evidence="8">
    <location>
        <begin position="28"/>
        <end position="64"/>
    </location>
</feature>
<dbReference type="EMBL" id="BSUZ01000001">
    <property type="protein sequence ID" value="GMA86058.1"/>
    <property type="molecule type" value="Genomic_DNA"/>
</dbReference>
<evidence type="ECO:0000256" key="4">
    <source>
        <dbReference type="ARBA" id="ARBA00022692"/>
    </source>
</evidence>
<evidence type="ECO:0000256" key="2">
    <source>
        <dbReference type="ARBA" id="ARBA00022448"/>
    </source>
</evidence>
<dbReference type="Pfam" id="PF12911">
    <property type="entry name" value="OppC_N"/>
    <property type="match status" value="1"/>
</dbReference>
<evidence type="ECO:0000313" key="9">
    <source>
        <dbReference type="EMBL" id="GMA86058.1"/>
    </source>
</evidence>
<dbReference type="InterPro" id="IPR050366">
    <property type="entry name" value="BP-dependent_transpt_permease"/>
</dbReference>
<keyword evidence="2" id="KW-0813">Transport</keyword>
<keyword evidence="10" id="KW-1185">Reference proteome</keyword>
<comment type="caution">
    <text evidence="9">The sequence shown here is derived from an EMBL/GenBank/DDBJ whole genome shotgun (WGS) entry which is preliminary data.</text>
</comment>
<sequence length="172" mass="17857">MTIAAAGAEQESHAAEGVTGVTAVAGRSPAQIAFSRLRRDRVGTISAIVVVLVVVIAVCAPLITHLVGVTPNDTNTNLIGDGALPKFGPLHSGITGDHPLGIEPGTGRDTLARLLYGARISLMVALLGTVLTTILGVFFGILAGYGRGRLDAGLGYLMDLILAFPRSSCWWR</sequence>
<evidence type="ECO:0000256" key="6">
    <source>
        <dbReference type="ARBA" id="ARBA00023136"/>
    </source>
</evidence>